<feature type="compositionally biased region" description="Basic and acidic residues" evidence="1">
    <location>
        <begin position="42"/>
        <end position="51"/>
    </location>
</feature>
<gene>
    <name evidence="2" type="ORF">Cch02nite_47960</name>
</gene>
<organism evidence="2 3">
    <name type="scientific">Catellatospora chokoriensis</name>
    <dbReference type="NCBI Taxonomy" id="310353"/>
    <lineage>
        <taxon>Bacteria</taxon>
        <taxon>Bacillati</taxon>
        <taxon>Actinomycetota</taxon>
        <taxon>Actinomycetes</taxon>
        <taxon>Micromonosporales</taxon>
        <taxon>Micromonosporaceae</taxon>
        <taxon>Catellatospora</taxon>
    </lineage>
</organism>
<evidence type="ECO:0000313" key="2">
    <source>
        <dbReference type="EMBL" id="GIF91352.1"/>
    </source>
</evidence>
<accession>A0A8J3JUK7</accession>
<evidence type="ECO:0000256" key="1">
    <source>
        <dbReference type="SAM" id="MobiDB-lite"/>
    </source>
</evidence>
<keyword evidence="3" id="KW-1185">Reference proteome</keyword>
<dbReference type="EMBL" id="BONG01000031">
    <property type="protein sequence ID" value="GIF91352.1"/>
    <property type="molecule type" value="Genomic_DNA"/>
</dbReference>
<feature type="region of interest" description="Disordered" evidence="1">
    <location>
        <begin position="28"/>
        <end position="57"/>
    </location>
</feature>
<evidence type="ECO:0000313" key="3">
    <source>
        <dbReference type="Proteomes" id="UP000619293"/>
    </source>
</evidence>
<sequence length="57" mass="6317">MSRYATRASIGSRERAYSWNDSASDIATSASYTRRTGPAEGSPHDLFDRRNTHAPLT</sequence>
<dbReference type="AlphaFoldDB" id="A0A8J3JUK7"/>
<protein>
    <submittedName>
        <fullName evidence="2">Uncharacterized protein</fullName>
    </submittedName>
</protein>
<reference evidence="2 3" key="1">
    <citation type="submission" date="2021-01" db="EMBL/GenBank/DDBJ databases">
        <title>Whole genome shotgun sequence of Catellatospora chokoriensis NBRC 107358.</title>
        <authorList>
            <person name="Komaki H."/>
            <person name="Tamura T."/>
        </authorList>
    </citation>
    <scope>NUCLEOTIDE SEQUENCE [LARGE SCALE GENOMIC DNA]</scope>
    <source>
        <strain evidence="2 3">NBRC 107358</strain>
    </source>
</reference>
<dbReference type="Proteomes" id="UP000619293">
    <property type="component" value="Unassembled WGS sequence"/>
</dbReference>
<proteinExistence type="predicted"/>
<comment type="caution">
    <text evidence="2">The sequence shown here is derived from an EMBL/GenBank/DDBJ whole genome shotgun (WGS) entry which is preliminary data.</text>
</comment>
<name>A0A8J3JUK7_9ACTN</name>